<feature type="region of interest" description="Disordered" evidence="1">
    <location>
        <begin position="1010"/>
        <end position="1050"/>
    </location>
</feature>
<keyword evidence="3" id="KW-1185">Reference proteome</keyword>
<feature type="region of interest" description="Disordered" evidence="1">
    <location>
        <begin position="1138"/>
        <end position="1188"/>
    </location>
</feature>
<evidence type="ECO:0008006" key="4">
    <source>
        <dbReference type="Google" id="ProtNLM"/>
    </source>
</evidence>
<organism evidence="2 3">
    <name type="scientific">Novymonas esmeraldas</name>
    <dbReference type="NCBI Taxonomy" id="1808958"/>
    <lineage>
        <taxon>Eukaryota</taxon>
        <taxon>Discoba</taxon>
        <taxon>Euglenozoa</taxon>
        <taxon>Kinetoplastea</taxon>
        <taxon>Metakinetoplastina</taxon>
        <taxon>Trypanosomatida</taxon>
        <taxon>Trypanosomatidae</taxon>
        <taxon>Novymonas</taxon>
    </lineage>
</organism>
<accession>A0AAW0EV87</accession>
<proteinExistence type="predicted"/>
<gene>
    <name evidence="2" type="ORF">NESM_000649000</name>
</gene>
<comment type="caution">
    <text evidence="2">The sequence shown here is derived from an EMBL/GenBank/DDBJ whole genome shotgun (WGS) entry which is preliminary data.</text>
</comment>
<evidence type="ECO:0000313" key="2">
    <source>
        <dbReference type="EMBL" id="KAK7197051.1"/>
    </source>
</evidence>
<feature type="compositionally biased region" description="Acidic residues" evidence="1">
    <location>
        <begin position="1168"/>
        <end position="1177"/>
    </location>
</feature>
<dbReference type="Gene3D" id="2.60.120.920">
    <property type="match status" value="1"/>
</dbReference>
<dbReference type="Proteomes" id="UP001430356">
    <property type="component" value="Unassembled WGS sequence"/>
</dbReference>
<feature type="region of interest" description="Disordered" evidence="1">
    <location>
        <begin position="719"/>
        <end position="749"/>
    </location>
</feature>
<feature type="region of interest" description="Disordered" evidence="1">
    <location>
        <begin position="40"/>
        <end position="61"/>
    </location>
</feature>
<evidence type="ECO:0000313" key="3">
    <source>
        <dbReference type="Proteomes" id="UP001430356"/>
    </source>
</evidence>
<feature type="compositionally biased region" description="Low complexity" evidence="1">
    <location>
        <begin position="360"/>
        <end position="372"/>
    </location>
</feature>
<feature type="region of interest" description="Disordered" evidence="1">
    <location>
        <begin position="761"/>
        <end position="793"/>
    </location>
</feature>
<reference evidence="2 3" key="1">
    <citation type="journal article" date="2021" name="MBio">
        <title>A New Model Trypanosomatid, Novymonas esmeraldas: Genomic Perception of Its 'Candidatus Pandoraea novymonadis' Endosymbiont.</title>
        <authorList>
            <person name="Zakharova A."/>
            <person name="Saura A."/>
            <person name="Butenko A."/>
            <person name="Podesvova L."/>
            <person name="Warmusova S."/>
            <person name="Kostygov A.Y."/>
            <person name="Nenarokova A."/>
            <person name="Lukes J."/>
            <person name="Opperdoes F.R."/>
            <person name="Yurchenko V."/>
        </authorList>
    </citation>
    <scope>NUCLEOTIDE SEQUENCE [LARGE SCALE GENOMIC DNA]</scope>
    <source>
        <strain evidence="2 3">E262AT.01</strain>
    </source>
</reference>
<feature type="compositionally biased region" description="Pro residues" evidence="1">
    <location>
        <begin position="829"/>
        <end position="841"/>
    </location>
</feature>
<feature type="region of interest" description="Disordered" evidence="1">
    <location>
        <begin position="810"/>
        <end position="842"/>
    </location>
</feature>
<feature type="compositionally biased region" description="Low complexity" evidence="1">
    <location>
        <begin position="50"/>
        <end position="61"/>
    </location>
</feature>
<dbReference type="AlphaFoldDB" id="A0AAW0EV87"/>
<feature type="compositionally biased region" description="Low complexity" evidence="1">
    <location>
        <begin position="1142"/>
        <end position="1152"/>
    </location>
</feature>
<feature type="region of interest" description="Disordered" evidence="1">
    <location>
        <begin position="656"/>
        <end position="691"/>
    </location>
</feature>
<feature type="compositionally biased region" description="Low complexity" evidence="1">
    <location>
        <begin position="1011"/>
        <end position="1024"/>
    </location>
</feature>
<feature type="region of interest" description="Disordered" evidence="1">
    <location>
        <begin position="292"/>
        <end position="312"/>
    </location>
</feature>
<dbReference type="InterPro" id="IPR043136">
    <property type="entry name" value="B30.2/SPRY_sf"/>
</dbReference>
<feature type="compositionally biased region" description="Low complexity" evidence="1">
    <location>
        <begin position="660"/>
        <end position="682"/>
    </location>
</feature>
<protein>
    <recommendedName>
        <fullName evidence="4">SPRY domain-containing protein</fullName>
    </recommendedName>
</protein>
<evidence type="ECO:0000256" key="1">
    <source>
        <dbReference type="SAM" id="MobiDB-lite"/>
    </source>
</evidence>
<sequence>MFYSGWELLSPSCMNVHALSAELPHTTATASNPADAYLTQDLLPSHDGAGDASPASASSPADVAGGAVEGLCALPRLVHRRGSPRGAAATAARAAAADAGCVLHLAARAALSFKEMEQQLHRRTTGSSDCFHVKSDAPAMSQAAVVFMECVVRGPSAPQPSTAAKSIAPALVLGVCQRSLEWYSLPGEAEHSVGFYVAQRLIVKNGSEDGDAVKLPDGSGGSRVNIGDSVGCLIDLVRHQLCFTVNRDVVATLPLDASLPDGSFYFAIGLARRPQQATDVVVRFYHGAQCMSDTAPPPRRDTSAAAAAREQRRRWQPPVFPLTQYVRTLALQWVGRCTTFLSGAEGESCMRRAAPPPTGDPAAAAALSPSSSPRHETVVPALTAKPPPDPSAGPAYNGRRMSCAPETLRDTRVAGVLRDYLSVRGMTRTLQTLDEELEVLAPTQSRPYSTASTAAAAAAAAVAAACGARSAGAPSSPLTPRTMQPHPLWRPPLPGEAQEAWQHYAADMSKLRVALLHGADGDADGTPPPPLSVLLCELTLWRPSVAYAFVTAFSGHATAATAVGGGVGRTQRGHTGTPAPLSPYEWLRRTAHPSLFTLSMLAIRQDARYLVQSHHAVEELWGILRSYLRSARAACRHIHADVGTAHAAPWLAPANGGSKDTAAAAARQDATGGRTTQTPRTGVSLSLAPSPEVERQAQAAFTSFFTHLVWNTARELPSPMTHLRRAPSPGTGGSGARSAGRSGSREGLLPTSMDTLAELAGCTDSTGAPRGAKTMRAASPGAHSGRRPSSVEEEDFRACAAACAASMRRGVTTASTGNGSAAHERHRQPPPPPPPPAPPQRPLYAAHVEEALLVLYRGAVVPAPAPSRSAQVCLLQTLSSLHTHTVSTLRQMERLVLHGGGGDVSAAVRTASDSIDLMEMLLRAVQHRYRQQVWRRLVHTVEDVNQQLEYQLCCWGALPPWSASRVQSAPAASPAGLPGAVIAGPRRWRAVTGEWLDDEAEVDHGCANEEAAASPAASTSAHRPPASPATGGGGGDDAEEPSTPSAEAMSQMHAVPRYEDVTAGLPSLRALWRRVAARAALEPSWCVITELFVQELRRSLDVAPAPRWRRRTAATTTASCAPADAALPTRAPAEVAVKRPLSAASEHSSAASDTPHTMPPASARLPDTSEDEEDEEEAAKAAQSGSEAEAAARWFAEELYLSSMYMKRVLKHVSGR</sequence>
<name>A0AAW0EV87_9TRYP</name>
<dbReference type="EMBL" id="JAECZO010000093">
    <property type="protein sequence ID" value="KAK7197051.1"/>
    <property type="molecule type" value="Genomic_DNA"/>
</dbReference>
<feature type="region of interest" description="Disordered" evidence="1">
    <location>
        <begin position="348"/>
        <end position="401"/>
    </location>
</feature>